<evidence type="ECO:0000256" key="8">
    <source>
        <dbReference type="ARBA" id="ARBA00023180"/>
    </source>
</evidence>
<evidence type="ECO:0000256" key="2">
    <source>
        <dbReference type="ARBA" id="ARBA00022692"/>
    </source>
</evidence>
<gene>
    <name evidence="16" type="primary">lyve1b</name>
    <name evidence="16" type="synonym">fj84c10</name>
    <name evidence="16" type="synonym">lyve1</name>
    <name evidence="16" type="synonym">lyve1l</name>
    <name evidence="16" type="synonym">si:dkey-5a9.3</name>
    <name evidence="16" type="synonym">wu:fj84c10</name>
</gene>
<dbReference type="InterPro" id="IPR000538">
    <property type="entry name" value="Link_dom"/>
</dbReference>
<reference evidence="16" key="1">
    <citation type="journal article" date="2004" name="Proc. Natl. Acad. Sci. U.S.A.">
        <title>Hematopoietic gene expression profile in zebrafish kidney marrow.</title>
        <authorList>
            <person name="Song H.D."/>
            <person name="Sun X.J."/>
            <person name="Deng M."/>
            <person name="Zhang G.W."/>
            <person name="Zhou Y."/>
            <person name="Wu X.Y."/>
            <person name="Sheng Y."/>
            <person name="Chen Y."/>
            <person name="Ruan Z."/>
            <person name="Jiang C.L."/>
            <person name="Fan H.Y."/>
            <person name="Zon L.I."/>
            <person name="Kanki J.P."/>
            <person name="Liu T.X."/>
            <person name="Look A.T."/>
            <person name="Chen Z."/>
        </authorList>
    </citation>
    <scope>NUCLEOTIDE SEQUENCE</scope>
    <source>
        <strain evidence="16">Tuebingen</strain>
    </source>
</reference>
<sequence>MATVCVAFCALFFFTSSTVCLDVGEIQVPPLNDGVSGVFLIQTKTSTYSFDAITAKEACEAIKMRIAKKTEVETANKNGLQTCRFGWVEEQIAVIPRVEKNENCGKNNVGVITWRAEISRKFDVYCFKPADPDGSLETTSSRPQTTTGGRTQSKNHYSTETTHPSSTKSSTSPVSTSRSFSPNTSTQSTSFSFDTFLTTFITVSLSNIIDSSQTTINPPSLSSTSSLPKSSSSSHSTSQFLLQQTSASTTDDHPAQSQTTTPNRLSLRAASKTFVIISVVLLLLVAAAGAAWYLKIKRGQQFPSWTRMRPKQIIETEMFKQISERHCISEQTNNDNNNWTCSNIILQMEQDSDSS</sequence>
<evidence type="ECO:0000259" key="13">
    <source>
        <dbReference type="PROSITE" id="PS50963"/>
    </source>
</evidence>
<dbReference type="InterPro" id="IPR016186">
    <property type="entry name" value="C-type_lectin-like/link_sf"/>
</dbReference>
<dbReference type="OrthoDB" id="9938473at2759"/>
<feature type="transmembrane region" description="Helical" evidence="11">
    <location>
        <begin position="274"/>
        <end position="294"/>
    </location>
</feature>
<keyword evidence="5 11" id="KW-0472">Membrane</keyword>
<evidence type="ECO:0000256" key="9">
    <source>
        <dbReference type="PROSITE-ProRule" id="PRU00323"/>
    </source>
</evidence>
<dbReference type="GO" id="GO:0007155">
    <property type="term" value="P:cell adhesion"/>
    <property type="evidence" value="ECO:0007669"/>
    <property type="project" value="InterPro"/>
</dbReference>
<reference evidence="16" key="13">
    <citation type="submission" date="2025-04" db="UniProtKB">
        <authorList>
            <consortium name="RefSeq"/>
        </authorList>
    </citation>
    <scope>IDENTIFICATION</scope>
    <source>
        <strain evidence="16">Tuebingen</strain>
    </source>
</reference>
<keyword evidence="4 11" id="KW-1133">Transmembrane helix</keyword>
<dbReference type="KEGG" id="dre:564249"/>
<name>A0A2R8QLT6_DANRE</name>
<dbReference type="GeneTree" id="ENSGT00530000063822"/>
<dbReference type="GO" id="GO:0005540">
    <property type="term" value="F:hyaluronic acid binding"/>
    <property type="evidence" value="ECO:0000318"/>
    <property type="project" value="GO_Central"/>
</dbReference>
<dbReference type="GeneID" id="564249"/>
<feature type="region of interest" description="Disordered" evidence="10">
    <location>
        <begin position="214"/>
        <end position="263"/>
    </location>
</feature>
<feature type="chain" id="PRO_5035035666" evidence="12 16">
    <location>
        <begin position="21"/>
        <end position="355"/>
    </location>
</feature>
<dbReference type="Proteomes" id="UP000000437">
    <property type="component" value="Chromosome 18"/>
</dbReference>
<dbReference type="Gene3D" id="3.10.100.10">
    <property type="entry name" value="Mannose-Binding Protein A, subunit A"/>
    <property type="match status" value="1"/>
</dbReference>
<dbReference type="PANTHER" id="PTHR10225:SF2">
    <property type="entry name" value="LYMPHATIC VESSEL ENDOTHELIAL HYALURONIC ACID RECEPTOR 1"/>
    <property type="match status" value="1"/>
</dbReference>
<protein>
    <submittedName>
        <fullName evidence="14 16">Lymphatic vessel endothelial hyaluronic receptor 1b</fullName>
    </submittedName>
</protein>
<evidence type="ECO:0000256" key="12">
    <source>
        <dbReference type="SAM" id="SignalP"/>
    </source>
</evidence>
<dbReference type="GO" id="GO:0004888">
    <property type="term" value="F:transmembrane signaling receptor activity"/>
    <property type="evidence" value="ECO:0000318"/>
    <property type="project" value="GO_Central"/>
</dbReference>
<evidence type="ECO:0000313" key="14">
    <source>
        <dbReference type="Ensembl" id="ENSDARP00000155383"/>
    </source>
</evidence>
<keyword evidence="6 9" id="KW-1015">Disulfide bond</keyword>
<reference evidence="16" key="11">
    <citation type="journal article" date="2022" name="Sci. Rep.">
        <title>Single-cell transcriptomic analysis of vascular endothelial cells in zebrafish embryos.</title>
        <authorList>
            <person name="Gurung S."/>
            <person name="Restrepo N.K."/>
            <person name="Chestnut B."/>
            <person name="Klimkaite L."/>
            <person name="Sumanas S."/>
        </authorList>
    </citation>
    <scope>NUCLEOTIDE SEQUENCE</scope>
    <source>
        <strain evidence="16">Tuebingen</strain>
    </source>
</reference>
<dbReference type="RefSeq" id="NP_001314826.1">
    <property type="nucleotide sequence ID" value="NM_001327897.1"/>
</dbReference>
<feature type="compositionally biased region" description="Low complexity" evidence="10">
    <location>
        <begin position="214"/>
        <end position="249"/>
    </location>
</feature>
<dbReference type="ZFIN" id="ZDB-GENE-030131-9516">
    <property type="gene designation" value="lyve1b"/>
</dbReference>
<evidence type="ECO:0000313" key="15">
    <source>
        <dbReference type="Proteomes" id="UP000000437"/>
    </source>
</evidence>
<dbReference type="Pfam" id="PF00193">
    <property type="entry name" value="Xlink"/>
    <property type="match status" value="1"/>
</dbReference>
<feature type="region of interest" description="Disordered" evidence="10">
    <location>
        <begin position="133"/>
        <end position="188"/>
    </location>
</feature>
<evidence type="ECO:0000313" key="16">
    <source>
        <dbReference type="RefSeq" id="NP_001314826.1"/>
    </source>
</evidence>
<comment type="subcellular location">
    <subcellularLocation>
        <location evidence="1">Membrane</location>
        <topology evidence="1">Single-pass membrane protein</topology>
    </subcellularLocation>
</comment>
<evidence type="ECO:0000256" key="6">
    <source>
        <dbReference type="ARBA" id="ARBA00023157"/>
    </source>
</evidence>
<dbReference type="SMR" id="A0A2R8QLT6"/>
<evidence type="ECO:0000256" key="5">
    <source>
        <dbReference type="ARBA" id="ARBA00023136"/>
    </source>
</evidence>
<reference evidence="14 15" key="6">
    <citation type="journal article" date="2013" name="Nature">
        <title>The zebrafish reference genome sequence and its relationship to the human genome.</title>
        <authorList>
            <consortium name="Genome Reference Consortium Zebrafish"/>
            <person name="Howe K."/>
            <person name="Clark M.D."/>
            <person name="Torroja C.F."/>
            <person name="Torrance J."/>
            <person name="Berthelot C."/>
            <person name="Muffato M."/>
            <person name="Collins J.E."/>
            <person name="Humphray S."/>
            <person name="McLaren K."/>
            <person name="Matthews L."/>
            <person name="McLaren S."/>
            <person name="Sealy I."/>
            <person name="Caccamo M."/>
            <person name="Churcher C."/>
            <person name="Scott C."/>
            <person name="Barrett J.C."/>
            <person name="Koch R."/>
            <person name="Rauch G.J."/>
            <person name="White S."/>
            <person name="Chow W."/>
            <person name="Kilian B."/>
            <person name="Quintais L.T."/>
            <person name="Guerra-Assuncao J.A."/>
            <person name="Zhou Y."/>
            <person name="Gu Y."/>
            <person name="Yen J."/>
            <person name="Vogel J.H."/>
            <person name="Eyre T."/>
            <person name="Redmond S."/>
            <person name="Banerjee R."/>
            <person name="Chi J."/>
            <person name="Fu B."/>
            <person name="Langley E."/>
            <person name="Maguire S.F."/>
            <person name="Laird G.K."/>
            <person name="Lloyd D."/>
            <person name="Kenyon E."/>
            <person name="Donaldson S."/>
            <person name="Sehra H."/>
            <person name="Almeida-King J."/>
            <person name="Loveland J."/>
            <person name="Trevanion S."/>
            <person name="Jones M."/>
            <person name="Quail M."/>
            <person name="Willey D."/>
            <person name="Hunt A."/>
            <person name="Burton J."/>
            <person name="Sims S."/>
            <person name="McLay K."/>
            <person name="Plumb B."/>
            <person name="Davis J."/>
            <person name="Clee C."/>
            <person name="Oliver K."/>
            <person name="Clark R."/>
            <person name="Riddle C."/>
            <person name="Elliot D."/>
            <person name="Eliott D."/>
            <person name="Threadgold G."/>
            <person name="Harden G."/>
            <person name="Ware D."/>
            <person name="Begum S."/>
            <person name="Mortimore B."/>
            <person name="Mortimer B."/>
            <person name="Kerry G."/>
            <person name="Heath P."/>
            <person name="Phillimore B."/>
            <person name="Tracey A."/>
            <person name="Corby N."/>
            <person name="Dunn M."/>
            <person name="Johnson C."/>
            <person name="Wood J."/>
            <person name="Clark S."/>
            <person name="Pelan S."/>
            <person name="Griffiths G."/>
            <person name="Smith M."/>
            <person name="Glithero R."/>
            <person name="Howden P."/>
            <person name="Barker N."/>
            <person name="Lloyd C."/>
            <person name="Stevens C."/>
            <person name="Harley J."/>
            <person name="Holt K."/>
            <person name="Panagiotidis G."/>
            <person name="Lovell J."/>
            <person name="Beasley H."/>
            <person name="Henderson C."/>
            <person name="Gordon D."/>
            <person name="Auger K."/>
            <person name="Wright D."/>
            <person name="Collins J."/>
            <person name="Raisen C."/>
            <person name="Dyer L."/>
            <person name="Leung K."/>
            <person name="Robertson L."/>
            <person name="Ambridge K."/>
            <person name="Leongamornlert D."/>
            <person name="McGuire S."/>
            <person name="Gilderthorp R."/>
            <person name="Griffiths C."/>
            <person name="Manthravadi D."/>
            <person name="Nichol S."/>
            <person name="Barker G."/>
            <person name="Whitehead S."/>
            <person name="Kay M."/>
            <person name="Brown J."/>
            <person name="Murnane C."/>
            <person name="Gray E."/>
            <person name="Humphries M."/>
            <person name="Sycamore N."/>
            <person name="Barker D."/>
            <person name="Saunders D."/>
            <person name="Wallis J."/>
            <person name="Babbage A."/>
            <person name="Hammond S."/>
            <person name="Mashreghi-Mohammadi M."/>
            <person name="Barr L."/>
            <person name="Martin S."/>
            <person name="Wray P."/>
            <person name="Ellington A."/>
            <person name="Matthews N."/>
            <person name="Ellwood M."/>
            <person name="Woodmansey R."/>
            <person name="Clark G."/>
            <person name="Cooper J."/>
            <person name="Cooper J."/>
            <person name="Tromans A."/>
            <person name="Grafham D."/>
            <person name="Skuce C."/>
            <person name="Pandian R."/>
            <person name="Andrews R."/>
            <person name="Harrison E."/>
            <person name="Kimberley A."/>
            <person name="Garnett J."/>
            <person name="Fosker N."/>
            <person name="Hall R."/>
            <person name="Garner P."/>
            <person name="Kelly D."/>
            <person name="Bird C."/>
            <person name="Palmer S."/>
            <person name="Gehring I."/>
            <person name="Berger A."/>
            <person name="Dooley C.M."/>
            <person name="Ersan-Urun Z."/>
            <person name="Eser C."/>
            <person name="Geiger H."/>
            <person name="Geisler M."/>
            <person name="Karotki L."/>
            <person name="Kirn A."/>
            <person name="Konantz J."/>
            <person name="Konantz M."/>
            <person name="Oberlander M."/>
            <person name="Rudolph-Geiger S."/>
            <person name="Teucke M."/>
            <person name="Lanz C."/>
            <person name="Raddatz G."/>
            <person name="Osoegawa K."/>
            <person name="Zhu B."/>
            <person name="Rapp A."/>
            <person name="Widaa S."/>
            <person name="Langford C."/>
            <person name="Yang F."/>
            <person name="Schuster S.C."/>
            <person name="Carter N.P."/>
            <person name="Harrow J."/>
            <person name="Ning Z."/>
            <person name="Herrero J."/>
            <person name="Searle S.M."/>
            <person name="Enright A."/>
            <person name="Geisler R."/>
            <person name="Plasterk R.H."/>
            <person name="Lee C."/>
            <person name="Westerfield M."/>
            <person name="de Jong P.J."/>
            <person name="Zon L.I."/>
            <person name="Postlethwait J.H."/>
            <person name="Nusslein-Volhard C."/>
            <person name="Hubbard T.J."/>
            <person name="Roest Crollius H."/>
            <person name="Rogers J."/>
            <person name="Stemple D.L."/>
        </authorList>
    </citation>
    <scope>NUCLEOTIDE SEQUENCE [LARGE SCALE GENOMIC DNA]</scope>
    <source>
        <strain evidence="14">Tuebingen</strain>
    </source>
</reference>
<dbReference type="SUPFAM" id="SSF56436">
    <property type="entry name" value="C-type lectin-like"/>
    <property type="match status" value="1"/>
</dbReference>
<dbReference type="PROSITE" id="PS50963">
    <property type="entry name" value="LINK_2"/>
    <property type="match status" value="1"/>
</dbReference>
<evidence type="ECO:0000256" key="11">
    <source>
        <dbReference type="SAM" id="Phobius"/>
    </source>
</evidence>
<reference evidence="16" key="10">
    <citation type="journal article" date="2022" name="Nature">
        <title>Generation of specialized blood vessels via lymphatic transdifferentiation.</title>
        <authorList>
            <person name="Das R.N."/>
            <person name="Tevet Y."/>
            <person name="Safriel S."/>
            <person name="Han Y."/>
            <person name="Moshe N."/>
            <person name="Lambiase G."/>
            <person name="Bassi I."/>
            <person name="Nicenboim J."/>
            <person name="Bruckner M."/>
            <person name="Hirsch D."/>
            <person name="Eilam-Altstadter R."/>
            <person name="Herzog W."/>
            <person name="Avraham R."/>
            <person name="Poss K.D."/>
            <person name="Yaniv K."/>
        </authorList>
    </citation>
    <scope>NUCLEOTIDE SEQUENCE</scope>
    <source>
        <strain evidence="16">Tuebingen</strain>
    </source>
</reference>
<evidence type="ECO:0000256" key="4">
    <source>
        <dbReference type="ARBA" id="ARBA00022989"/>
    </source>
</evidence>
<dbReference type="InterPro" id="IPR043210">
    <property type="entry name" value="CD44_antigen-like"/>
</dbReference>
<comment type="caution">
    <text evidence="9">Lacks conserved residue(s) required for the propagation of feature annotation.</text>
</comment>
<reference evidence="16" key="4">
    <citation type="journal article" date="2010" name="Dev. Dyn.">
        <title>Visualization of embryonic lymphangiogenesis advances the use of the zebrafish model for research in cancer and lymphatic pathologies.</title>
        <authorList>
            <person name="Flores M.V."/>
            <person name="Hall C.J."/>
            <person name="Crosier K.E."/>
            <person name="Crosier P.S."/>
        </authorList>
    </citation>
    <scope>NUCLEOTIDE SEQUENCE</scope>
    <source>
        <strain evidence="16">Tuebingen</strain>
    </source>
</reference>
<keyword evidence="8" id="KW-0325">Glycoprotein</keyword>
<reference evidence="16" key="3">
    <citation type="journal article" date="2009" name="Nat. Genet.">
        <title>ccbe1 is required for embryonic lymphangiogenesis and venous sprouting.</title>
        <authorList>
            <person name="Hogan B.M."/>
            <person name="Bos F.L."/>
            <person name="Bussmann J."/>
            <person name="Witte M."/>
            <person name="Chi N.C."/>
            <person name="Duckers H.J."/>
            <person name="Schulte-Merker S."/>
        </authorList>
    </citation>
    <scope>NUCLEOTIDE SEQUENCE</scope>
    <source>
        <strain evidence="16">Tuebingen</strain>
    </source>
</reference>
<accession>A0A8M1P976</accession>
<feature type="compositionally biased region" description="Polar residues" evidence="10">
    <location>
        <begin position="136"/>
        <end position="156"/>
    </location>
</feature>
<dbReference type="STRING" id="7955.ENSDARP00000155383"/>
<dbReference type="OMA" id="NIETEMW"/>
<feature type="disulfide bond" evidence="9">
    <location>
        <begin position="83"/>
        <end position="104"/>
    </location>
</feature>
<feature type="compositionally biased region" description="Low complexity" evidence="10">
    <location>
        <begin position="158"/>
        <end position="188"/>
    </location>
</feature>
<dbReference type="InterPro" id="IPR016187">
    <property type="entry name" value="CTDL_fold"/>
</dbReference>
<evidence type="ECO:0000256" key="10">
    <source>
        <dbReference type="SAM" id="MobiDB-lite"/>
    </source>
</evidence>
<reference evidence="16" key="12">
    <citation type="journal article" date="2023" name="Nat. Commun.">
        <title>Sinus venosus adaptation models prolonged cardiovascular disease and reveals insights into evolutionary transitions of the vertebrate heart.</title>
        <authorList>
            <person name="Gafranek J.T."/>
            <person name="D'Aniello E."/>
            <person name="Ravisankar P."/>
            <person name="Thakkar K."/>
            <person name="Vagnozzi R.J."/>
            <person name="Lim H.W."/>
            <person name="Salomonis N."/>
            <person name="Waxman J.S."/>
        </authorList>
    </citation>
    <scope>NUCLEOTIDE SEQUENCE</scope>
    <source>
        <strain evidence="16">Tuebingen</strain>
    </source>
</reference>
<organism evidence="14">
    <name type="scientific">Danio rerio</name>
    <name type="common">Zebrafish</name>
    <name type="synonym">Brachydanio rerio</name>
    <dbReference type="NCBI Taxonomy" id="7955"/>
    <lineage>
        <taxon>Eukaryota</taxon>
        <taxon>Metazoa</taxon>
        <taxon>Chordata</taxon>
        <taxon>Craniata</taxon>
        <taxon>Vertebrata</taxon>
        <taxon>Euteleostomi</taxon>
        <taxon>Actinopterygii</taxon>
        <taxon>Neopterygii</taxon>
        <taxon>Teleostei</taxon>
        <taxon>Ostariophysi</taxon>
        <taxon>Cypriniformes</taxon>
        <taxon>Danionidae</taxon>
        <taxon>Danioninae</taxon>
        <taxon>Danio</taxon>
    </lineage>
</organism>
<reference evidence="16" key="5">
    <citation type="journal article" date="2010" name="PLoS ONE">
        <title>prox1b Activity is essential in zebrafish lymphangiogenesis.</title>
        <authorList>
            <person name="Del Giacco L."/>
            <person name="Pistocchi A."/>
            <person name="Ghilardi A."/>
        </authorList>
    </citation>
    <scope>NUCLEOTIDE SEQUENCE</scope>
    <source>
        <strain evidence="16">Tuebingen</strain>
    </source>
</reference>
<keyword evidence="15" id="KW-1185">Reference proteome</keyword>
<proteinExistence type="predicted"/>
<dbReference type="PANTHER" id="PTHR10225">
    <property type="entry name" value="HYALURONAN RECEPTOR"/>
    <property type="match status" value="1"/>
</dbReference>
<dbReference type="Bgee" id="ENSDARG00000062483">
    <property type="expression patterns" value="Expressed in lymphatic vessel and 23 other cell types or tissues"/>
</dbReference>
<dbReference type="CTD" id="564249"/>
<keyword evidence="2 11" id="KW-0812">Transmembrane</keyword>
<reference evidence="16" key="2">
    <citation type="journal article" date="2009" name="Dev. Dyn.">
        <title>Identification of vasculature-specific genes by microarray analysis of Etsrp/Etv2 overexpressing zebrafish embryos.</title>
        <authorList>
            <person name="Wong K.S."/>
            <person name="Proulx K."/>
            <person name="Rost M.S."/>
            <person name="Sumanas S."/>
        </authorList>
    </citation>
    <scope>NUCLEOTIDE SEQUENCE</scope>
    <source>
        <strain evidence="16">Tuebingen</strain>
    </source>
</reference>
<dbReference type="EMBL" id="BX571951">
    <property type="status" value="NOT_ANNOTATED_CDS"/>
    <property type="molecule type" value="Genomic_DNA"/>
</dbReference>
<dbReference type="Ensembl" id="ENSDART00000179872.1">
    <property type="protein sequence ID" value="ENSDARP00000155383.1"/>
    <property type="gene ID" value="ENSDARG00000062483.7"/>
</dbReference>
<reference evidence="16" key="8">
    <citation type="journal article" date="2022" name="Cell Rep.">
        <title>mafba and mafbb differentially regulate lymphatic endothelial cell migration in topographically distinct manners.</title>
        <authorList>
            <person name="Arnold H."/>
            <person name="Panara V."/>
            <person name="Hussmann M."/>
            <person name="Filipek-Gorniok B."/>
            <person name="Skoczylas R."/>
            <person name="Ranefall P."/>
            <person name="Gloger M."/>
            <person name="Allalou A."/>
            <person name="Hogan B.M."/>
            <person name="Schulte-Merker S."/>
            <person name="Koltowska K."/>
        </authorList>
    </citation>
    <scope>NUCLEOTIDE SEQUENCE</scope>
    <source>
        <strain evidence="16">Tuebingen</strain>
    </source>
</reference>
<evidence type="ECO:0000256" key="1">
    <source>
        <dbReference type="ARBA" id="ARBA00004167"/>
    </source>
</evidence>
<feature type="signal peptide" evidence="12">
    <location>
        <begin position="1"/>
        <end position="20"/>
    </location>
</feature>
<dbReference type="SMART" id="SM00445">
    <property type="entry name" value="LINK"/>
    <property type="match status" value="1"/>
</dbReference>
<dbReference type="GO" id="GO:0005886">
    <property type="term" value="C:plasma membrane"/>
    <property type="evidence" value="ECO:0000318"/>
    <property type="project" value="GO_Central"/>
</dbReference>
<dbReference type="ExpressionAtlas" id="A0A2R8QLT6">
    <property type="expression patterns" value="baseline"/>
</dbReference>
<dbReference type="AlphaFoldDB" id="A0A2R8QLT6"/>
<feature type="domain" description="Link" evidence="13">
    <location>
        <begin position="37"/>
        <end position="128"/>
    </location>
</feature>
<keyword evidence="3 12" id="KW-0732">Signal</keyword>
<accession>A0A2R8QLT6</accession>
<dbReference type="PROSITE" id="PS01241">
    <property type="entry name" value="LINK_1"/>
    <property type="match status" value="1"/>
</dbReference>
<evidence type="ECO:0000256" key="7">
    <source>
        <dbReference type="ARBA" id="ARBA00023170"/>
    </source>
</evidence>
<keyword evidence="7 16" id="KW-0675">Receptor</keyword>
<reference evidence="14" key="7">
    <citation type="submission" date="2018-04" db="UniProtKB">
        <authorList>
            <consortium name="Ensembl"/>
        </authorList>
    </citation>
    <scope>IDENTIFICATION</scope>
    <source>
        <strain evidence="14">Tuebingen</strain>
    </source>
</reference>
<evidence type="ECO:0000256" key="3">
    <source>
        <dbReference type="ARBA" id="ARBA00022729"/>
    </source>
</evidence>
<reference evidence="16" key="9">
    <citation type="journal article" date="2022" name="Front. Pharmacol.">
        <title>Kuoxin Decoction promotes lymphangiogenesis in zebrafish and &lt;i&gt;in vitro&lt;/i&gt; based on network analysis.</title>
        <authorList>
            <person name="Peng L."/>
            <person name="Ma M."/>
            <person name="Dong Y."/>
            <person name="Wu Q."/>
            <person name="An S."/>
            <person name="Cao M."/>
            <person name="Wang Y."/>
            <person name="Zhou C."/>
            <person name="Zhou M."/>
            <person name="Wang X."/>
            <person name="Liang Q."/>
            <person name="Wang Y."/>
        </authorList>
    </citation>
    <scope>NUCLEOTIDE SEQUENCE</scope>
    <source>
        <strain evidence="16">Tuebingen</strain>
    </source>
</reference>